<dbReference type="RefSeq" id="WP_344822197.1">
    <property type="nucleotide sequence ID" value="NZ_BAAAUV010000002.1"/>
</dbReference>
<keyword evidence="2 7" id="KW-0548">Nucleotidyltransferase</keyword>
<keyword evidence="11" id="KW-1185">Reference proteome</keyword>
<comment type="cofactor">
    <cofactor evidence="7">
        <name>Mg(2+)</name>
        <dbReference type="ChEBI" id="CHEBI:18420"/>
    </cofactor>
</comment>
<dbReference type="InterPro" id="IPR043519">
    <property type="entry name" value="NT_sf"/>
</dbReference>
<dbReference type="CDD" id="cd04899">
    <property type="entry name" value="ACT_ACR-UUR-like_2"/>
    <property type="match status" value="1"/>
</dbReference>
<dbReference type="EC" id="3.1.4.-" evidence="7"/>
<reference evidence="11" key="1">
    <citation type="journal article" date="2019" name="Int. J. Syst. Evol. Microbiol.">
        <title>The Global Catalogue of Microorganisms (GCM) 10K type strain sequencing project: providing services to taxonomists for standard genome sequencing and annotation.</title>
        <authorList>
            <consortium name="The Broad Institute Genomics Platform"/>
            <consortium name="The Broad Institute Genome Sequencing Center for Infectious Disease"/>
            <person name="Wu L."/>
            <person name="Ma J."/>
        </authorList>
    </citation>
    <scope>NUCLEOTIDE SEQUENCE [LARGE SCALE GENOMIC DNA]</scope>
    <source>
        <strain evidence="11">JCM 9377</strain>
    </source>
</reference>
<comment type="function">
    <text evidence="7">Modifies, by uridylylation and deuridylylation, the PII regulatory proteins (GlnB and homologs), in response to the nitrogen status of the cell that GlnD senses through the glutamine level. Under low glutamine levels, catalyzes the conversion of the PII proteins and UTP to PII-UMP and PPi, while under higher glutamine levels, GlnD hydrolyzes PII-UMP to PII and UMP (deuridylylation). Thus, controls uridylylation state and activity of the PII proteins, and plays an important role in the regulation of nitrogen metabolism.</text>
</comment>
<evidence type="ECO:0000313" key="11">
    <source>
        <dbReference type="Proteomes" id="UP001501237"/>
    </source>
</evidence>
<dbReference type="InterPro" id="IPR045865">
    <property type="entry name" value="ACT-like_dom_sf"/>
</dbReference>
<dbReference type="Pfam" id="PF01966">
    <property type="entry name" value="HD"/>
    <property type="match status" value="1"/>
</dbReference>
<dbReference type="GO" id="GO:0016779">
    <property type="term" value="F:nucleotidyltransferase activity"/>
    <property type="evidence" value="ECO:0007669"/>
    <property type="project" value="UniProtKB-KW"/>
</dbReference>
<feature type="domain" description="ACT" evidence="8">
    <location>
        <begin position="685"/>
        <end position="755"/>
    </location>
</feature>
<keyword evidence="6 7" id="KW-0511">Multifunctional enzyme</keyword>
<dbReference type="CDD" id="cd05401">
    <property type="entry name" value="NT_GlnE_GlnD_like"/>
    <property type="match status" value="1"/>
</dbReference>
<dbReference type="InterPro" id="IPR006674">
    <property type="entry name" value="HD_domain"/>
</dbReference>
<dbReference type="InterPro" id="IPR002912">
    <property type="entry name" value="ACT_dom"/>
</dbReference>
<dbReference type="PROSITE" id="PS51831">
    <property type="entry name" value="HD"/>
    <property type="match status" value="1"/>
</dbReference>
<proteinExistence type="inferred from homology"/>
<evidence type="ECO:0000256" key="2">
    <source>
        <dbReference type="ARBA" id="ARBA00022695"/>
    </source>
</evidence>
<protein>
    <recommendedName>
        <fullName evidence="7">Bifunctional uridylyltransferase/uridylyl-removing enzyme</fullName>
        <shortName evidence="7">UTase/UR</shortName>
    </recommendedName>
    <alternativeName>
        <fullName evidence="7">Bifunctional [protein-PII] modification enzyme</fullName>
    </alternativeName>
    <alternativeName>
        <fullName evidence="7">Bifunctional nitrogen sensor protein</fullName>
    </alternativeName>
    <domain>
        <recommendedName>
            <fullName evidence="7">[Protein-PII] uridylyltransferase</fullName>
            <shortName evidence="7">PII uridylyltransferase</shortName>
            <shortName evidence="7">UTase</shortName>
            <ecNumber evidence="7">2.7.7.59</ecNumber>
        </recommendedName>
    </domain>
    <domain>
        <recommendedName>
            <fullName evidence="7">[Protein-PII]-UMP uridylyl-removing enzyme</fullName>
            <shortName evidence="7">UR</shortName>
            <ecNumber evidence="7">3.1.4.-</ecNumber>
        </recommendedName>
    </domain>
</protein>
<dbReference type="EC" id="2.7.7.59" evidence="7"/>
<comment type="catalytic activity">
    <reaction evidence="7">
        <text>[protein-PII]-L-tyrosine + UTP = [protein-PII]-uridylyl-L-tyrosine + diphosphate</text>
        <dbReference type="Rhea" id="RHEA:13673"/>
        <dbReference type="Rhea" id="RHEA-COMP:12147"/>
        <dbReference type="Rhea" id="RHEA-COMP:12148"/>
        <dbReference type="ChEBI" id="CHEBI:33019"/>
        <dbReference type="ChEBI" id="CHEBI:46398"/>
        <dbReference type="ChEBI" id="CHEBI:46858"/>
        <dbReference type="ChEBI" id="CHEBI:90602"/>
        <dbReference type="EC" id="2.7.7.59"/>
    </reaction>
</comment>
<dbReference type="HAMAP" id="MF_00277">
    <property type="entry name" value="PII_uridylyl_transf"/>
    <property type="match status" value="1"/>
</dbReference>
<dbReference type="SUPFAM" id="SSF55021">
    <property type="entry name" value="ACT-like"/>
    <property type="match status" value="1"/>
</dbReference>
<accession>A0ABP6Q249</accession>
<feature type="domain" description="ACT" evidence="8">
    <location>
        <begin position="572"/>
        <end position="654"/>
    </location>
</feature>
<feature type="domain" description="HD" evidence="9">
    <location>
        <begin position="383"/>
        <end position="497"/>
    </location>
</feature>
<sequence>MRSFAAERAERIEELDAWLASLVGDEKDVALVAVGSLGRRDLTPGGDLDLVLVHRGRDDVAELAEKVWYPVWDRGLKLDHSVRTVAEAGAVARDDLKAVMGMLHGRCLAGDRALADELRTTVLGGWRASAKTRLPELLELTRERWEQLGELAFLLEGDVKDARGGLRDVHVMEAVVATWAVPPFGARVRAAYDQLLDVRHALHQVSGRSSDRLILQDQDAVAGLLGLEDANELLGLVAEAARTITYAADHAWRHVERYCAPHSKSERTPLADGLVEYAGEVVLARSADAGDPAMVLRAAAAAAQAGLPLAPATVDSLAKAHRGLPVPWPETARTALVQLLGAGPAAIGVWEALDQAGLVVRMLPDWSRVRNRPQRNAVHKYTVDRHLVEAAAGAAALTREVARPDLLLVGAFLHDIGKDGSGRDHSVAGAEYTLDIARRLGYDDEDVDILHRIVLHHLLLPDTATRRDLDDPRTIEHVAEAVGSGVVLELLHAIAIADAGATGPAAWGGWKARLINELVRRTNKLLEGDAPPRTPAPTSSQLALARHDGVAIRISSTQVRGSWAKHTGGALTVTVVAGDRPGLLWQAAGVLALHRLVLRTARTFSAPPSGGAAGNAVIEFTALPEFGSPPDPASVEADLRRVLAGRLDVTERLEKRAAAVRVRKGVRVPPPRVTIVEEASSTATVVEVRAHDRPGLLWRIGRVLGEAGLQIQAAKVDTLGAEAVDVFYCVAEDGRPVTDPETLTSIQEKVIIALS</sequence>
<evidence type="ECO:0000256" key="4">
    <source>
        <dbReference type="ARBA" id="ARBA00022801"/>
    </source>
</evidence>
<evidence type="ECO:0000256" key="7">
    <source>
        <dbReference type="HAMAP-Rule" id="MF_00277"/>
    </source>
</evidence>
<evidence type="ECO:0000256" key="6">
    <source>
        <dbReference type="ARBA" id="ARBA00023268"/>
    </source>
</evidence>
<dbReference type="NCBIfam" id="NF002895">
    <property type="entry name" value="PRK03381.1"/>
    <property type="match status" value="1"/>
</dbReference>
<dbReference type="EMBL" id="BAAAUV010000002">
    <property type="protein sequence ID" value="GAA3196957.1"/>
    <property type="molecule type" value="Genomic_DNA"/>
</dbReference>
<evidence type="ECO:0000256" key="3">
    <source>
        <dbReference type="ARBA" id="ARBA00022737"/>
    </source>
</evidence>
<evidence type="ECO:0000256" key="1">
    <source>
        <dbReference type="ARBA" id="ARBA00022679"/>
    </source>
</evidence>
<dbReference type="SUPFAM" id="SSF81301">
    <property type="entry name" value="Nucleotidyltransferase"/>
    <property type="match status" value="1"/>
</dbReference>
<evidence type="ECO:0000256" key="5">
    <source>
        <dbReference type="ARBA" id="ARBA00022842"/>
    </source>
</evidence>
<dbReference type="CDD" id="cd04873">
    <property type="entry name" value="ACT_UUR-ACR-like"/>
    <property type="match status" value="1"/>
</dbReference>
<keyword evidence="5 7" id="KW-0460">Magnesium</keyword>
<dbReference type="PROSITE" id="PS51671">
    <property type="entry name" value="ACT"/>
    <property type="match status" value="2"/>
</dbReference>
<evidence type="ECO:0000259" key="8">
    <source>
        <dbReference type="PROSITE" id="PS51671"/>
    </source>
</evidence>
<dbReference type="SUPFAM" id="SSF109604">
    <property type="entry name" value="HD-domain/PDEase-like"/>
    <property type="match status" value="1"/>
</dbReference>
<dbReference type="InterPro" id="IPR003607">
    <property type="entry name" value="HD/PDEase_dom"/>
</dbReference>
<evidence type="ECO:0000313" key="10">
    <source>
        <dbReference type="EMBL" id="GAA3196957.1"/>
    </source>
</evidence>
<keyword evidence="4 7" id="KW-0378">Hydrolase</keyword>
<dbReference type="PANTHER" id="PTHR47320:SF1">
    <property type="entry name" value="BIFUNCTIONAL URIDYLYLTRANSFERASE_URIDYLYL-REMOVING ENZYME"/>
    <property type="match status" value="1"/>
</dbReference>
<dbReference type="SMART" id="SM00471">
    <property type="entry name" value="HDc"/>
    <property type="match status" value="1"/>
</dbReference>
<comment type="catalytic activity">
    <reaction evidence="7">
        <text>[protein-PII]-uridylyl-L-tyrosine + H2O = [protein-PII]-L-tyrosine + UMP + H(+)</text>
        <dbReference type="Rhea" id="RHEA:48600"/>
        <dbReference type="Rhea" id="RHEA-COMP:12147"/>
        <dbReference type="Rhea" id="RHEA-COMP:12148"/>
        <dbReference type="ChEBI" id="CHEBI:15377"/>
        <dbReference type="ChEBI" id="CHEBI:15378"/>
        <dbReference type="ChEBI" id="CHEBI:46858"/>
        <dbReference type="ChEBI" id="CHEBI:57865"/>
        <dbReference type="ChEBI" id="CHEBI:90602"/>
    </reaction>
</comment>
<gene>
    <name evidence="7" type="primary">glnD</name>
    <name evidence="10" type="ORF">GCM10010468_07840</name>
</gene>
<comment type="activity regulation">
    <text evidence="7">Uridylyltransferase (UTase) activity is inhibited by glutamine, while glutamine activates uridylyl-removing (UR) activity.</text>
</comment>
<feature type="region of interest" description="Uridylyltransferase" evidence="7">
    <location>
        <begin position="1"/>
        <end position="269"/>
    </location>
</feature>
<dbReference type="SUPFAM" id="SSF81593">
    <property type="entry name" value="Nucleotidyltransferase substrate binding subunit/domain"/>
    <property type="match status" value="1"/>
</dbReference>
<dbReference type="Pfam" id="PF01842">
    <property type="entry name" value="ACT"/>
    <property type="match status" value="1"/>
</dbReference>
<keyword evidence="3" id="KW-0677">Repeat</keyword>
<keyword evidence="1 7" id="KW-0808">Transferase</keyword>
<comment type="caution">
    <text evidence="7">Lacks conserved residue(s) required for the propagation of feature annotation.</text>
</comment>
<dbReference type="InterPro" id="IPR010043">
    <property type="entry name" value="UTase/UR"/>
</dbReference>
<dbReference type="Gene3D" id="1.10.3090.10">
    <property type="entry name" value="cca-adding enzyme, domain 2"/>
    <property type="match status" value="1"/>
</dbReference>
<dbReference type="PANTHER" id="PTHR47320">
    <property type="entry name" value="BIFUNCTIONAL URIDYLYLTRANSFERASE/URIDYLYL-REMOVING ENZYME"/>
    <property type="match status" value="1"/>
</dbReference>
<organism evidence="10 11">
    <name type="scientific">Actinocorallia longicatena</name>
    <dbReference type="NCBI Taxonomy" id="111803"/>
    <lineage>
        <taxon>Bacteria</taxon>
        <taxon>Bacillati</taxon>
        <taxon>Actinomycetota</taxon>
        <taxon>Actinomycetes</taxon>
        <taxon>Streptosporangiales</taxon>
        <taxon>Thermomonosporaceae</taxon>
        <taxon>Actinocorallia</taxon>
    </lineage>
</organism>
<comment type="domain">
    <text evidence="7">Has four distinct domains: an N-terminal nucleotidyltransferase (NT) domain responsible for UTase activity, a central HD domain that encodes UR activity, and two C-terminal ACT domains that seem to have a role in glutamine sensing.</text>
</comment>
<dbReference type="InterPro" id="IPR013546">
    <property type="entry name" value="PII_UdlTrfase/GS_AdlTrfase"/>
</dbReference>
<dbReference type="Proteomes" id="UP001501237">
    <property type="component" value="Unassembled WGS sequence"/>
</dbReference>
<comment type="similarity">
    <text evidence="7">Belongs to the GlnD family.</text>
</comment>
<name>A0ABP6Q249_9ACTN</name>
<comment type="caution">
    <text evidence="10">The sequence shown here is derived from an EMBL/GenBank/DDBJ whole genome shotgun (WGS) entry which is preliminary data.</text>
</comment>
<dbReference type="Pfam" id="PF08335">
    <property type="entry name" value="GlnD_UR_UTase"/>
    <property type="match status" value="1"/>
</dbReference>
<evidence type="ECO:0000259" key="9">
    <source>
        <dbReference type="PROSITE" id="PS51831"/>
    </source>
</evidence>